<dbReference type="AlphaFoldDB" id="A0A175RTW9"/>
<evidence type="ECO:0000256" key="2">
    <source>
        <dbReference type="SAM" id="Phobius"/>
    </source>
</evidence>
<feature type="transmembrane region" description="Helical" evidence="2">
    <location>
        <begin position="6"/>
        <end position="27"/>
    </location>
</feature>
<protein>
    <submittedName>
        <fullName evidence="3">Uncharacterized protein</fullName>
    </submittedName>
</protein>
<keyword evidence="2" id="KW-0812">Transmembrane</keyword>
<keyword evidence="4" id="KW-1185">Reference proteome</keyword>
<dbReference type="Proteomes" id="UP000078529">
    <property type="component" value="Unassembled WGS sequence"/>
</dbReference>
<keyword evidence="2" id="KW-1133">Transmembrane helix</keyword>
<dbReference type="RefSeq" id="WP_058599276.1">
    <property type="nucleotide sequence ID" value="NZ_LDQA01000014.1"/>
</dbReference>
<accession>A0A175RTW9</accession>
<gene>
    <name evidence="3" type="ORF">NS365_05465</name>
</gene>
<sequence length="95" mass="10165">MASHFGHVAAMGMATGMVIGGAAGAYARGVNRARAYQAAADAGAIRDDEIRAFDKLARAYRSERARADREAARAADLEKRLADLALQNALLMMKR</sequence>
<dbReference type="PATRIC" id="fig|401562.4.peg.724"/>
<comment type="caution">
    <text evidence="3">The sequence shown here is derived from an EMBL/GenBank/DDBJ whole genome shotgun (WGS) entry which is preliminary data.</text>
</comment>
<evidence type="ECO:0000256" key="1">
    <source>
        <dbReference type="SAM" id="Coils"/>
    </source>
</evidence>
<reference evidence="3 4" key="1">
    <citation type="journal article" date="2016" name="Front. Microbiol.">
        <title>Genomic Resource of Rice Seed Associated Bacteria.</title>
        <authorList>
            <person name="Midha S."/>
            <person name="Bansal K."/>
            <person name="Sharma S."/>
            <person name="Kumar N."/>
            <person name="Patil P.P."/>
            <person name="Chaudhry V."/>
            <person name="Patil P.B."/>
        </authorList>
    </citation>
    <scope>NUCLEOTIDE SEQUENCE [LARGE SCALE GENOMIC DNA]</scope>
    <source>
        <strain evidence="3 4">NS365</strain>
    </source>
</reference>
<organism evidence="3 4">
    <name type="scientific">Aureimonas ureilytica</name>
    <dbReference type="NCBI Taxonomy" id="401562"/>
    <lineage>
        <taxon>Bacteria</taxon>
        <taxon>Pseudomonadati</taxon>
        <taxon>Pseudomonadota</taxon>
        <taxon>Alphaproteobacteria</taxon>
        <taxon>Hyphomicrobiales</taxon>
        <taxon>Aurantimonadaceae</taxon>
        <taxon>Aureimonas</taxon>
    </lineage>
</organism>
<keyword evidence="1" id="KW-0175">Coiled coil</keyword>
<keyword evidence="2" id="KW-0472">Membrane</keyword>
<name>A0A175RTW9_9HYPH</name>
<dbReference type="EMBL" id="LDQA01000014">
    <property type="protein sequence ID" value="KTR06883.1"/>
    <property type="molecule type" value="Genomic_DNA"/>
</dbReference>
<evidence type="ECO:0000313" key="4">
    <source>
        <dbReference type="Proteomes" id="UP000078529"/>
    </source>
</evidence>
<feature type="coiled-coil region" evidence="1">
    <location>
        <begin position="60"/>
        <end position="94"/>
    </location>
</feature>
<evidence type="ECO:0000313" key="3">
    <source>
        <dbReference type="EMBL" id="KTR06883.1"/>
    </source>
</evidence>
<proteinExistence type="predicted"/>